<feature type="signal peptide" evidence="2">
    <location>
        <begin position="1"/>
        <end position="19"/>
    </location>
</feature>
<dbReference type="EMBL" id="RAWE01000230">
    <property type="protein sequence ID" value="RKG96050.1"/>
    <property type="molecule type" value="Genomic_DNA"/>
</dbReference>
<gene>
    <name evidence="3" type="ORF">D7X32_37205</name>
</gene>
<dbReference type="Pfam" id="PF04885">
    <property type="entry name" value="Stig1"/>
    <property type="match status" value="1"/>
</dbReference>
<keyword evidence="1 2" id="KW-0732">Signal</keyword>
<keyword evidence="4" id="KW-1185">Reference proteome</keyword>
<dbReference type="SUPFAM" id="SSF63825">
    <property type="entry name" value="YWTD domain"/>
    <property type="match status" value="1"/>
</dbReference>
<evidence type="ECO:0000313" key="4">
    <source>
        <dbReference type="Proteomes" id="UP000268313"/>
    </source>
</evidence>
<evidence type="ECO:0008006" key="5">
    <source>
        <dbReference type="Google" id="ProtNLM"/>
    </source>
</evidence>
<dbReference type="OrthoDB" id="5522667at2"/>
<comment type="caution">
    <text evidence="3">The sequence shown here is derived from an EMBL/GenBank/DDBJ whole genome shotgun (WGS) entry which is preliminary data.</text>
</comment>
<sequence>MSRLLPDARLALLLSALSAALLTGCPEEKVLCTSGLDVCGAECVDLQGDPSNCGACGAACGAGETCQAGVCGCQPGTEVCGGACVAIASDPLNCGACGAACPSGQVCESGTCREGCSAGAERCGDSCVVLANDPLNCGACGAVCPDVQSCHAGRCMYDVVTACYTNGQLVGIQAGTDLMGPRRQFGSGVQSLAAWDGVVLAADAARSVLSQAPAGALGTVAEEDSLGAVASSPNDILVDGPYVYVLDSVNNTLQVLKREGAAQGGGLGVRTVGQVNLGANTSPQVIAKRGDTFYIPLFGTAGSDFKQGNAVARVSVSDPEHPRLVDTVPLTGLDLKSFDGGMTMALPYAAVSVDAGVYVALTNLNPANDYLPNGPGMLARIDPADGGVHAIDLGAKDCLNAGDVQAVGDQLVVSCLGEAVFDTASGYRAKAVRATGLVLVKDDKPVASYALSPGCTGGPENGCDLAVGGRLAVVGNAVYVTDVNAGRVFVVEVRDGQLVERRGNSTPAAKGPALDACPVDPRRVVSNAIDIVAVP</sequence>
<proteinExistence type="predicted"/>
<feature type="chain" id="PRO_5017384128" description="4Fe-4S ferredoxin" evidence="2">
    <location>
        <begin position="20"/>
        <end position="535"/>
    </location>
</feature>
<dbReference type="NCBIfam" id="NF041328">
    <property type="entry name" value="C_rich_MXAN6577"/>
    <property type="match status" value="1"/>
</dbReference>
<dbReference type="PANTHER" id="PTHR33227:SF48">
    <property type="entry name" value="STIGMA-SPECIFIC STIG1-LIKE PROTEIN 4"/>
    <property type="match status" value="1"/>
</dbReference>
<accession>A0A3A8JWA0</accession>
<evidence type="ECO:0000256" key="1">
    <source>
        <dbReference type="ARBA" id="ARBA00022729"/>
    </source>
</evidence>
<dbReference type="PANTHER" id="PTHR33227">
    <property type="entry name" value="STIGMA-SPECIFIC STIG1-LIKE PROTEIN 3"/>
    <property type="match status" value="1"/>
</dbReference>
<dbReference type="PROSITE" id="PS51257">
    <property type="entry name" value="PROKAR_LIPOPROTEIN"/>
    <property type="match status" value="1"/>
</dbReference>
<dbReference type="AlphaFoldDB" id="A0A3A8JWA0"/>
<dbReference type="RefSeq" id="WP_120607276.1">
    <property type="nucleotide sequence ID" value="NZ_RAWE01000230.1"/>
</dbReference>
<evidence type="ECO:0000313" key="3">
    <source>
        <dbReference type="EMBL" id="RKG96050.1"/>
    </source>
</evidence>
<reference evidence="4" key="1">
    <citation type="submission" date="2018-09" db="EMBL/GenBank/DDBJ databases">
        <authorList>
            <person name="Livingstone P.G."/>
            <person name="Whitworth D.E."/>
        </authorList>
    </citation>
    <scope>NUCLEOTIDE SEQUENCE [LARGE SCALE GENOMIC DNA]</scope>
    <source>
        <strain evidence="4">CA043D</strain>
    </source>
</reference>
<dbReference type="Proteomes" id="UP000268313">
    <property type="component" value="Unassembled WGS sequence"/>
</dbReference>
<dbReference type="InterPro" id="IPR006969">
    <property type="entry name" value="Stig-like"/>
</dbReference>
<evidence type="ECO:0000256" key="2">
    <source>
        <dbReference type="SAM" id="SignalP"/>
    </source>
</evidence>
<protein>
    <recommendedName>
        <fullName evidence="5">4Fe-4S ferredoxin</fullName>
    </recommendedName>
</protein>
<organism evidence="3 4">
    <name type="scientific">Corallococcus carmarthensis</name>
    <dbReference type="NCBI Taxonomy" id="2316728"/>
    <lineage>
        <taxon>Bacteria</taxon>
        <taxon>Pseudomonadati</taxon>
        <taxon>Myxococcota</taxon>
        <taxon>Myxococcia</taxon>
        <taxon>Myxococcales</taxon>
        <taxon>Cystobacterineae</taxon>
        <taxon>Myxococcaceae</taxon>
        <taxon>Corallococcus</taxon>
    </lineage>
</organism>
<name>A0A3A8JWA0_9BACT</name>